<feature type="region of interest" description="Disordered" evidence="1">
    <location>
        <begin position="1"/>
        <end position="50"/>
    </location>
</feature>
<dbReference type="GeneID" id="41957501"/>
<dbReference type="AlphaFoldDB" id="A0A6P8BJD5"/>
<dbReference type="RefSeq" id="XP_030987227.1">
    <property type="nucleotide sequence ID" value="XM_031122590.1"/>
</dbReference>
<organism evidence="2 3">
    <name type="scientific">Pyricularia grisea</name>
    <name type="common">Crabgrass-specific blast fungus</name>
    <name type="synonym">Magnaporthe grisea</name>
    <dbReference type="NCBI Taxonomy" id="148305"/>
    <lineage>
        <taxon>Eukaryota</taxon>
        <taxon>Fungi</taxon>
        <taxon>Dikarya</taxon>
        <taxon>Ascomycota</taxon>
        <taxon>Pezizomycotina</taxon>
        <taxon>Sordariomycetes</taxon>
        <taxon>Sordariomycetidae</taxon>
        <taxon>Magnaporthales</taxon>
        <taxon>Pyriculariaceae</taxon>
        <taxon>Pyricularia</taxon>
    </lineage>
</organism>
<proteinExistence type="predicted"/>
<evidence type="ECO:0000313" key="2">
    <source>
        <dbReference type="Proteomes" id="UP000515153"/>
    </source>
</evidence>
<reference evidence="3" key="2">
    <citation type="submission" date="2019-10" db="EMBL/GenBank/DDBJ databases">
        <authorList>
            <consortium name="NCBI Genome Project"/>
        </authorList>
    </citation>
    <scope>NUCLEOTIDE SEQUENCE</scope>
    <source>
        <strain evidence="3">NI907</strain>
    </source>
</reference>
<accession>A0A6P8BJD5</accession>
<reference evidence="3" key="3">
    <citation type="submission" date="2025-08" db="UniProtKB">
        <authorList>
            <consortium name="RefSeq"/>
        </authorList>
    </citation>
    <scope>IDENTIFICATION</scope>
    <source>
        <strain evidence="3">NI907</strain>
    </source>
</reference>
<name>A0A6P8BJD5_PYRGI</name>
<evidence type="ECO:0000313" key="3">
    <source>
        <dbReference type="RefSeq" id="XP_030987227.1"/>
    </source>
</evidence>
<dbReference type="Proteomes" id="UP000515153">
    <property type="component" value="Unplaced"/>
</dbReference>
<protein>
    <submittedName>
        <fullName evidence="3">Uncharacterized protein</fullName>
    </submittedName>
</protein>
<dbReference type="KEGG" id="pgri:PgNI_02525"/>
<gene>
    <name evidence="3" type="ORF">PgNI_02525</name>
</gene>
<evidence type="ECO:0000256" key="1">
    <source>
        <dbReference type="SAM" id="MobiDB-lite"/>
    </source>
</evidence>
<sequence length="80" mass="8844">MKLHMLSPLQDEDDSHFPSSQSKSKRPAHRNLRPARGILKNSSSSSDTDEIDRSSVLIPAFVAGAAAGYFLWRVAGSWLF</sequence>
<reference evidence="3" key="1">
    <citation type="journal article" date="2019" name="Mol. Biol. Evol.">
        <title>Blast fungal genomes show frequent chromosomal changes, gene gains and losses, and effector gene turnover.</title>
        <authorList>
            <person name="Gomez Luciano L.B."/>
            <person name="Jason Tsai I."/>
            <person name="Chuma I."/>
            <person name="Tosa Y."/>
            <person name="Chen Y.H."/>
            <person name="Li J.Y."/>
            <person name="Li M.Y."/>
            <person name="Jade Lu M.Y."/>
            <person name="Nakayashiki H."/>
            <person name="Li W.H."/>
        </authorList>
    </citation>
    <scope>NUCLEOTIDE SEQUENCE</scope>
    <source>
        <strain evidence="3">NI907</strain>
    </source>
</reference>
<keyword evidence="2" id="KW-1185">Reference proteome</keyword>
<feature type="compositionally biased region" description="Basic residues" evidence="1">
    <location>
        <begin position="23"/>
        <end position="33"/>
    </location>
</feature>